<dbReference type="SUPFAM" id="SSF46689">
    <property type="entry name" value="Homeodomain-like"/>
    <property type="match status" value="1"/>
</dbReference>
<dbReference type="Pfam" id="PF16859">
    <property type="entry name" value="TetR_C_11"/>
    <property type="match status" value="1"/>
</dbReference>
<evidence type="ECO:0000313" key="6">
    <source>
        <dbReference type="EMBL" id="UPT20368.1"/>
    </source>
</evidence>
<evidence type="ECO:0000259" key="5">
    <source>
        <dbReference type="PROSITE" id="PS50977"/>
    </source>
</evidence>
<keyword evidence="1" id="KW-0805">Transcription regulation</keyword>
<proteinExistence type="predicted"/>
<name>A0ABY4KY59_THEAE</name>
<evidence type="ECO:0000256" key="3">
    <source>
        <dbReference type="ARBA" id="ARBA00023163"/>
    </source>
</evidence>
<feature type="DNA-binding region" description="H-T-H motif" evidence="4">
    <location>
        <begin position="39"/>
        <end position="58"/>
    </location>
</feature>
<dbReference type="InterPro" id="IPR001647">
    <property type="entry name" value="HTH_TetR"/>
</dbReference>
<keyword evidence="3" id="KW-0804">Transcription</keyword>
<dbReference type="Gene3D" id="1.10.10.60">
    <property type="entry name" value="Homeodomain-like"/>
    <property type="match status" value="1"/>
</dbReference>
<reference evidence="6 7" key="1">
    <citation type="submission" date="2020-04" db="EMBL/GenBank/DDBJ databases">
        <title>Thermobifida alba genome sequencing and assembly.</title>
        <authorList>
            <person name="Luzics S."/>
            <person name="Horvath B."/>
            <person name="Nagy I."/>
            <person name="Toth A."/>
            <person name="Nagy I."/>
            <person name="Kukolya J."/>
        </authorList>
    </citation>
    <scope>NUCLEOTIDE SEQUENCE [LARGE SCALE GENOMIC DNA]</scope>
    <source>
        <strain evidence="6 7">DSM 43795</strain>
    </source>
</reference>
<dbReference type="SUPFAM" id="SSF48498">
    <property type="entry name" value="Tetracyclin repressor-like, C-terminal domain"/>
    <property type="match status" value="1"/>
</dbReference>
<dbReference type="PANTHER" id="PTHR30055:SF148">
    <property type="entry name" value="TETR-FAMILY TRANSCRIPTIONAL REGULATOR"/>
    <property type="match status" value="1"/>
</dbReference>
<dbReference type="Proteomes" id="UP000832041">
    <property type="component" value="Chromosome"/>
</dbReference>
<dbReference type="InterPro" id="IPR050109">
    <property type="entry name" value="HTH-type_TetR-like_transc_reg"/>
</dbReference>
<dbReference type="InterPro" id="IPR009057">
    <property type="entry name" value="Homeodomain-like_sf"/>
</dbReference>
<feature type="domain" description="HTH tetR-type" evidence="5">
    <location>
        <begin position="16"/>
        <end position="76"/>
    </location>
</feature>
<dbReference type="InterPro" id="IPR036271">
    <property type="entry name" value="Tet_transcr_reg_TetR-rel_C_sf"/>
</dbReference>
<dbReference type="Gene3D" id="1.10.357.10">
    <property type="entry name" value="Tetracycline Repressor, domain 2"/>
    <property type="match status" value="1"/>
</dbReference>
<evidence type="ECO:0000256" key="4">
    <source>
        <dbReference type="PROSITE-ProRule" id="PRU00335"/>
    </source>
</evidence>
<dbReference type="PRINTS" id="PR00455">
    <property type="entry name" value="HTHTETR"/>
</dbReference>
<dbReference type="PROSITE" id="PS50977">
    <property type="entry name" value="HTH_TETR_2"/>
    <property type="match status" value="1"/>
</dbReference>
<dbReference type="EMBL" id="CP051627">
    <property type="protein sequence ID" value="UPT20368.1"/>
    <property type="molecule type" value="Genomic_DNA"/>
</dbReference>
<dbReference type="Pfam" id="PF00440">
    <property type="entry name" value="TetR_N"/>
    <property type="match status" value="1"/>
</dbReference>
<sequence>MNMSSPRDRGGRPRDPEVDRRIIAAALQVFGLSGWSGFSMEAVARTAGVGKASLYLRWTSKADLLTEAVASRFAPIAEIDNGDVRTDLVEFADLLMDLFCGPDGMAARRMAVESRIIPDITERWSRVRESQIRTSRAIVKRALARGELSPHTPVSVLLDALHGAVVNYSTAAPDHVRSDAAARRRYARRLVDFLLAALRAHTAEQRAADTAPSMDSTPI</sequence>
<organism evidence="6 7">
    <name type="scientific">Thermobifida alba</name>
    <name type="common">Thermomonospora alba</name>
    <dbReference type="NCBI Taxonomy" id="53522"/>
    <lineage>
        <taxon>Bacteria</taxon>
        <taxon>Bacillati</taxon>
        <taxon>Actinomycetota</taxon>
        <taxon>Actinomycetes</taxon>
        <taxon>Streptosporangiales</taxon>
        <taxon>Nocardiopsidaceae</taxon>
        <taxon>Thermobifida</taxon>
    </lineage>
</organism>
<dbReference type="InterPro" id="IPR011075">
    <property type="entry name" value="TetR_C"/>
</dbReference>
<dbReference type="PANTHER" id="PTHR30055">
    <property type="entry name" value="HTH-TYPE TRANSCRIPTIONAL REGULATOR RUTR"/>
    <property type="match status" value="1"/>
</dbReference>
<protein>
    <submittedName>
        <fullName evidence="6">TetR/AcrR family transcriptional regulator</fullName>
    </submittedName>
</protein>
<keyword evidence="2 4" id="KW-0238">DNA-binding</keyword>
<evidence type="ECO:0000256" key="1">
    <source>
        <dbReference type="ARBA" id="ARBA00023015"/>
    </source>
</evidence>
<evidence type="ECO:0000256" key="2">
    <source>
        <dbReference type="ARBA" id="ARBA00023125"/>
    </source>
</evidence>
<evidence type="ECO:0000313" key="7">
    <source>
        <dbReference type="Proteomes" id="UP000832041"/>
    </source>
</evidence>
<gene>
    <name evidence="6" type="ORF">FOF52_04820</name>
</gene>
<accession>A0ABY4KY59</accession>
<keyword evidence="7" id="KW-1185">Reference proteome</keyword>